<feature type="compositionally biased region" description="Basic and acidic residues" evidence="1">
    <location>
        <begin position="233"/>
        <end position="253"/>
    </location>
</feature>
<dbReference type="GeneID" id="19157454"/>
<sequence length="272" mass="31072">MFAFCIARITTTILRIVWAVYPTDASIRIAATIFVALGVLVLFLINLIFAQRVIRATHPHFGWHKSFYVAFKVLHALIIAMIPVVVTGTVQSFYTLNVNTHRIDRDLQMTGTAYFLLISFLPMPMVILALVIPRKTRLEKFGSGRWRTKIAILLTSSALLCLGAAFRAATTYENPRLLDDPAWYDAKWCFYFFNFILEILVIYMYLIVRVDRRFWVPDGSKGPGDYLSGGNKGQEKQAAPEDLRRSSSRESRCQNDVSLVERSTRKEFDSEV</sequence>
<evidence type="ECO:0000313" key="4">
    <source>
        <dbReference type="Proteomes" id="UP000019484"/>
    </source>
</evidence>
<dbReference type="EMBL" id="AMWN01000002">
    <property type="protein sequence ID" value="EXJ94161.1"/>
    <property type="molecule type" value="Genomic_DNA"/>
</dbReference>
<evidence type="ECO:0000256" key="2">
    <source>
        <dbReference type="SAM" id="Phobius"/>
    </source>
</evidence>
<dbReference type="RefSeq" id="XP_007721655.1">
    <property type="nucleotide sequence ID" value="XM_007723465.1"/>
</dbReference>
<evidence type="ECO:0000256" key="1">
    <source>
        <dbReference type="SAM" id="MobiDB-lite"/>
    </source>
</evidence>
<dbReference type="Proteomes" id="UP000019484">
    <property type="component" value="Unassembled WGS sequence"/>
</dbReference>
<gene>
    <name evidence="3" type="ORF">A1O1_02554</name>
</gene>
<proteinExistence type="predicted"/>
<dbReference type="PANTHER" id="PTHR35184:SF1">
    <property type="entry name" value="INTEGRAL MEMBRANE PROTEIN"/>
    <property type="match status" value="1"/>
</dbReference>
<accession>W9YY01</accession>
<dbReference type="AlphaFoldDB" id="W9YY01"/>
<dbReference type="PANTHER" id="PTHR35184">
    <property type="entry name" value="YALI0C10208P"/>
    <property type="match status" value="1"/>
</dbReference>
<feature type="transmembrane region" description="Helical" evidence="2">
    <location>
        <begin position="190"/>
        <end position="208"/>
    </location>
</feature>
<feature type="transmembrane region" description="Helical" evidence="2">
    <location>
        <begin position="114"/>
        <end position="132"/>
    </location>
</feature>
<keyword evidence="2" id="KW-1133">Transmembrane helix</keyword>
<dbReference type="OrthoDB" id="3357002at2759"/>
<dbReference type="HOGENOM" id="CLU_024263_0_0_1"/>
<protein>
    <submittedName>
        <fullName evidence="3">Uncharacterized protein</fullName>
    </submittedName>
</protein>
<keyword evidence="2" id="KW-0812">Transmembrane</keyword>
<keyword evidence="4" id="KW-1185">Reference proteome</keyword>
<comment type="caution">
    <text evidence="3">The sequence shown here is derived from an EMBL/GenBank/DDBJ whole genome shotgun (WGS) entry which is preliminary data.</text>
</comment>
<keyword evidence="2" id="KW-0472">Membrane</keyword>
<organism evidence="3 4">
    <name type="scientific">Capronia coronata CBS 617.96</name>
    <dbReference type="NCBI Taxonomy" id="1182541"/>
    <lineage>
        <taxon>Eukaryota</taxon>
        <taxon>Fungi</taxon>
        <taxon>Dikarya</taxon>
        <taxon>Ascomycota</taxon>
        <taxon>Pezizomycotina</taxon>
        <taxon>Eurotiomycetes</taxon>
        <taxon>Chaetothyriomycetidae</taxon>
        <taxon>Chaetothyriales</taxon>
        <taxon>Herpotrichiellaceae</taxon>
        <taxon>Capronia</taxon>
    </lineage>
</organism>
<feature type="transmembrane region" description="Helical" evidence="2">
    <location>
        <begin position="69"/>
        <end position="94"/>
    </location>
</feature>
<feature type="transmembrane region" description="Helical" evidence="2">
    <location>
        <begin position="152"/>
        <end position="170"/>
    </location>
</feature>
<feature type="region of interest" description="Disordered" evidence="1">
    <location>
        <begin position="224"/>
        <end position="258"/>
    </location>
</feature>
<dbReference type="Pfam" id="PF11309">
    <property type="entry name" value="DUF3112"/>
    <property type="match status" value="1"/>
</dbReference>
<name>W9YY01_9EURO</name>
<dbReference type="InterPro" id="IPR021460">
    <property type="entry name" value="DUF3112"/>
</dbReference>
<feature type="transmembrane region" description="Helical" evidence="2">
    <location>
        <begin position="29"/>
        <end position="49"/>
    </location>
</feature>
<evidence type="ECO:0000313" key="3">
    <source>
        <dbReference type="EMBL" id="EXJ94161.1"/>
    </source>
</evidence>
<dbReference type="STRING" id="1182541.W9YY01"/>
<reference evidence="3 4" key="1">
    <citation type="submission" date="2013-03" db="EMBL/GenBank/DDBJ databases">
        <title>The Genome Sequence of Capronia coronata CBS 617.96.</title>
        <authorList>
            <consortium name="The Broad Institute Genomics Platform"/>
            <person name="Cuomo C."/>
            <person name="de Hoog S."/>
            <person name="Gorbushina A."/>
            <person name="Walker B."/>
            <person name="Young S.K."/>
            <person name="Zeng Q."/>
            <person name="Gargeya S."/>
            <person name="Fitzgerald M."/>
            <person name="Haas B."/>
            <person name="Abouelleil A."/>
            <person name="Allen A.W."/>
            <person name="Alvarado L."/>
            <person name="Arachchi H.M."/>
            <person name="Berlin A.M."/>
            <person name="Chapman S.B."/>
            <person name="Gainer-Dewar J."/>
            <person name="Goldberg J."/>
            <person name="Griggs A."/>
            <person name="Gujja S."/>
            <person name="Hansen M."/>
            <person name="Howarth C."/>
            <person name="Imamovic A."/>
            <person name="Ireland A."/>
            <person name="Larimer J."/>
            <person name="McCowan C."/>
            <person name="Murphy C."/>
            <person name="Pearson M."/>
            <person name="Poon T.W."/>
            <person name="Priest M."/>
            <person name="Roberts A."/>
            <person name="Saif S."/>
            <person name="Shea T."/>
            <person name="Sisk P."/>
            <person name="Sykes S."/>
            <person name="Wortman J."/>
            <person name="Nusbaum C."/>
            <person name="Birren B."/>
        </authorList>
    </citation>
    <scope>NUCLEOTIDE SEQUENCE [LARGE SCALE GENOMIC DNA]</scope>
    <source>
        <strain evidence="3 4">CBS 617.96</strain>
    </source>
</reference>
<dbReference type="eggNOG" id="ENOG502S0ZE">
    <property type="taxonomic scope" value="Eukaryota"/>
</dbReference>